<evidence type="ECO:0000256" key="1">
    <source>
        <dbReference type="ARBA" id="ARBA00001917"/>
    </source>
</evidence>
<dbReference type="InterPro" id="IPR039261">
    <property type="entry name" value="FNR_nucleotide-bd"/>
</dbReference>
<dbReference type="Proteomes" id="UP000605676">
    <property type="component" value="Unassembled WGS sequence"/>
</dbReference>
<evidence type="ECO:0000256" key="5">
    <source>
        <dbReference type="ARBA" id="ARBA00022827"/>
    </source>
</evidence>
<gene>
    <name evidence="11" type="ORF">JIV24_07585</name>
</gene>
<dbReference type="InterPro" id="IPR003097">
    <property type="entry name" value="CysJ-like_FAD-binding"/>
</dbReference>
<dbReference type="InterPro" id="IPR017938">
    <property type="entry name" value="Riboflavin_synthase-like_b-brl"/>
</dbReference>
<evidence type="ECO:0000259" key="10">
    <source>
        <dbReference type="PROSITE" id="PS51384"/>
    </source>
</evidence>
<accession>A0ABS1HHQ0</accession>
<dbReference type="Gene3D" id="3.40.50.360">
    <property type="match status" value="1"/>
</dbReference>
<dbReference type="Pfam" id="PF00667">
    <property type="entry name" value="FAD_binding_1"/>
    <property type="match status" value="1"/>
</dbReference>
<evidence type="ECO:0000256" key="2">
    <source>
        <dbReference type="ARBA" id="ARBA00001974"/>
    </source>
</evidence>
<dbReference type="InterPro" id="IPR017927">
    <property type="entry name" value="FAD-bd_FR_type"/>
</dbReference>
<dbReference type="EMBL" id="JAENRR010000013">
    <property type="protein sequence ID" value="MBK3517202.1"/>
    <property type="molecule type" value="Genomic_DNA"/>
</dbReference>
<keyword evidence="5" id="KW-0274">FAD</keyword>
<keyword evidence="6" id="KW-0521">NADP</keyword>
<dbReference type="PRINTS" id="PR00369">
    <property type="entry name" value="FLAVODOXIN"/>
</dbReference>
<evidence type="ECO:0000256" key="6">
    <source>
        <dbReference type="ARBA" id="ARBA00022857"/>
    </source>
</evidence>
<dbReference type="InterPro" id="IPR001709">
    <property type="entry name" value="Flavoprot_Pyr_Nucl_cyt_Rdtase"/>
</dbReference>
<dbReference type="CDD" id="cd06199">
    <property type="entry name" value="SiR"/>
    <property type="match status" value="1"/>
</dbReference>
<feature type="domain" description="Flavodoxin-like" evidence="9">
    <location>
        <begin position="71"/>
        <end position="209"/>
    </location>
</feature>
<evidence type="ECO:0000256" key="7">
    <source>
        <dbReference type="ARBA" id="ARBA00023002"/>
    </source>
</evidence>
<organism evidence="11 12">
    <name type="scientific">Carboxylicivirga marina</name>
    <dbReference type="NCBI Taxonomy" id="2800988"/>
    <lineage>
        <taxon>Bacteria</taxon>
        <taxon>Pseudomonadati</taxon>
        <taxon>Bacteroidota</taxon>
        <taxon>Bacteroidia</taxon>
        <taxon>Marinilabiliales</taxon>
        <taxon>Marinilabiliaceae</taxon>
        <taxon>Carboxylicivirga</taxon>
    </lineage>
</organism>
<dbReference type="Gene3D" id="2.40.30.10">
    <property type="entry name" value="Translation factors"/>
    <property type="match status" value="1"/>
</dbReference>
<dbReference type="InterPro" id="IPR001094">
    <property type="entry name" value="Flavdoxin-like"/>
</dbReference>
<evidence type="ECO:0000256" key="3">
    <source>
        <dbReference type="ARBA" id="ARBA00022630"/>
    </source>
</evidence>
<dbReference type="RefSeq" id="WP_200464426.1">
    <property type="nucleotide sequence ID" value="NZ_JAENRR010000013.1"/>
</dbReference>
<keyword evidence="3" id="KW-0285">Flavoprotein</keyword>
<dbReference type="SUPFAM" id="SSF63380">
    <property type="entry name" value="Riboflavin synthase domain-like"/>
    <property type="match status" value="1"/>
</dbReference>
<comment type="cofactor">
    <cofactor evidence="1">
        <name>FMN</name>
        <dbReference type="ChEBI" id="CHEBI:58210"/>
    </cofactor>
</comment>
<keyword evidence="12" id="KW-1185">Reference proteome</keyword>
<dbReference type="InterPro" id="IPR001433">
    <property type="entry name" value="OxRdtase_FAD/NAD-bd"/>
</dbReference>
<dbReference type="PROSITE" id="PS51384">
    <property type="entry name" value="FAD_FR"/>
    <property type="match status" value="1"/>
</dbReference>
<evidence type="ECO:0000259" key="9">
    <source>
        <dbReference type="PROSITE" id="PS50902"/>
    </source>
</evidence>
<protein>
    <submittedName>
        <fullName evidence="11">Flavodoxin domain-containing protein</fullName>
    </submittedName>
</protein>
<dbReference type="Pfam" id="PF00258">
    <property type="entry name" value="Flavodoxin_1"/>
    <property type="match status" value="1"/>
</dbReference>
<sequence length="595" mass="66579">MSHLNNTEVLSEVLLGEANQLVQKLSKEQLIWLGGYLSGAGLNALKIAADTPKEIANAEVGLNGSSKVQTLKVLVGSHSGNGKGIAKKIQALAKSNNQKVELINMSDYKARQLKSEDNILFIVSTHGEGEPPAEAEELFRFLGSKRAGDLSHLNYAIIALGDSSYKLFCQTGLDFHERLQTHGAKPVLEPYLLDVDFKEHIDRIINEIFQGMGSSHVDKAPRVNAEVLASKEIFRAELVEKVLLNGRGSNKETYHVELDIEGSGFSYQPGDSIEVYAVNDELLVTAIIKHLSFVGDELVNYKEQKVSVKDLLLHHKEITLVTMPVLTNLSAFVDEPDLNRLLDNRDELANFLEGSDLLDVLSEFAFNLSPQNLADTLRSLPPRAYSIASSQAEVGDEVHLTIGAVRYFKNSRQHQGVCSTFLIDRVAIGDKVAVKIKPNEGFRLPSDKKDILLIGAGTGIAPYRSFIQERVANNGTGRNWLFFGDQHFETDFLYQSEWLKYRSKNEITRMDVAFSRDQDEKIYVQHRLLEKADDIYQWLKDGATVYVCGDRKKMAKDVQKAFVEILVQQGGLSSEQAEKQLLKYRKTGRYQEDVY</sequence>
<dbReference type="InterPro" id="IPR008254">
    <property type="entry name" value="Flavodoxin/NO_synth"/>
</dbReference>
<feature type="domain" description="FAD-binding FR-type" evidence="10">
    <location>
        <begin position="231"/>
        <end position="445"/>
    </location>
</feature>
<dbReference type="PANTHER" id="PTHR19384:SF128">
    <property type="entry name" value="NADPH OXIDOREDUCTASE A"/>
    <property type="match status" value="1"/>
</dbReference>
<proteinExistence type="predicted"/>
<comment type="cofactor">
    <cofactor evidence="2">
        <name>FAD</name>
        <dbReference type="ChEBI" id="CHEBI:57692"/>
    </cofactor>
</comment>
<keyword evidence="4" id="KW-0288">FMN</keyword>
<dbReference type="SUPFAM" id="SSF52343">
    <property type="entry name" value="Ferredoxin reductase-like, C-terminal NADP-linked domain"/>
    <property type="match status" value="1"/>
</dbReference>
<evidence type="ECO:0000256" key="8">
    <source>
        <dbReference type="ARBA" id="ARBA00023192"/>
    </source>
</evidence>
<dbReference type="PROSITE" id="PS50902">
    <property type="entry name" value="FLAVODOXIN_LIKE"/>
    <property type="match status" value="1"/>
</dbReference>
<dbReference type="PRINTS" id="PR00371">
    <property type="entry name" value="FPNCR"/>
</dbReference>
<dbReference type="InterPro" id="IPR023173">
    <property type="entry name" value="NADPH_Cyt_P450_Rdtase_alpha"/>
</dbReference>
<keyword evidence="8" id="KW-0028">Amino-acid biosynthesis</keyword>
<keyword evidence="7" id="KW-0560">Oxidoreductase</keyword>
<evidence type="ECO:0000313" key="11">
    <source>
        <dbReference type="EMBL" id="MBK3517202.1"/>
    </source>
</evidence>
<dbReference type="SUPFAM" id="SSF52218">
    <property type="entry name" value="Flavoproteins"/>
    <property type="match status" value="1"/>
</dbReference>
<name>A0ABS1HHQ0_9BACT</name>
<dbReference type="Gene3D" id="3.40.50.80">
    <property type="entry name" value="Nucleotide-binding domain of ferredoxin-NADP reductase (FNR) module"/>
    <property type="match status" value="1"/>
</dbReference>
<keyword evidence="8" id="KW-0198">Cysteine biosynthesis</keyword>
<evidence type="ECO:0000256" key="4">
    <source>
        <dbReference type="ARBA" id="ARBA00022643"/>
    </source>
</evidence>
<dbReference type="PANTHER" id="PTHR19384">
    <property type="entry name" value="NITRIC OXIDE SYNTHASE-RELATED"/>
    <property type="match status" value="1"/>
</dbReference>
<dbReference type="Gene3D" id="1.20.990.10">
    <property type="entry name" value="NADPH-cytochrome p450 Reductase, Chain A, domain 3"/>
    <property type="match status" value="1"/>
</dbReference>
<evidence type="ECO:0000313" key="12">
    <source>
        <dbReference type="Proteomes" id="UP000605676"/>
    </source>
</evidence>
<reference evidence="11 12" key="1">
    <citation type="submission" date="2021-01" db="EMBL/GenBank/DDBJ databases">
        <title>Carboxyliciviraga sp.nov., isolated from coastal sediments.</title>
        <authorList>
            <person name="Lu D."/>
            <person name="Zhang T."/>
        </authorList>
    </citation>
    <scope>NUCLEOTIDE SEQUENCE [LARGE SCALE GENOMIC DNA]</scope>
    <source>
        <strain evidence="11 12">N1Y132</strain>
    </source>
</reference>
<comment type="caution">
    <text evidence="11">The sequence shown here is derived from an EMBL/GenBank/DDBJ whole genome shotgun (WGS) entry which is preliminary data.</text>
</comment>
<dbReference type="InterPro" id="IPR029039">
    <property type="entry name" value="Flavoprotein-like_sf"/>
</dbReference>
<dbReference type="Pfam" id="PF00175">
    <property type="entry name" value="NAD_binding_1"/>
    <property type="match status" value="1"/>
</dbReference>